<proteinExistence type="predicted"/>
<keyword evidence="5" id="KW-1185">Reference proteome</keyword>
<keyword evidence="2" id="KW-1133">Transmembrane helix</keyword>
<evidence type="ECO:0000313" key="5">
    <source>
        <dbReference type="Proteomes" id="UP000054251"/>
    </source>
</evidence>
<dbReference type="RefSeq" id="XP_015464481.1">
    <property type="nucleotide sequence ID" value="XM_015614691.1"/>
</dbReference>
<dbReference type="Gene3D" id="1.20.58.120">
    <property type="entry name" value="BAG domain"/>
    <property type="match status" value="1"/>
</dbReference>
<dbReference type="InterPro" id="IPR003103">
    <property type="entry name" value="BAG_domain"/>
</dbReference>
<evidence type="ECO:0000256" key="1">
    <source>
        <dbReference type="SAM" id="MobiDB-lite"/>
    </source>
</evidence>
<feature type="region of interest" description="Disordered" evidence="1">
    <location>
        <begin position="88"/>
        <end position="114"/>
    </location>
</feature>
<evidence type="ECO:0000313" key="4">
    <source>
        <dbReference type="EMBL" id="KRZ98378.1"/>
    </source>
</evidence>
<dbReference type="PROSITE" id="PS51035">
    <property type="entry name" value="BAG"/>
    <property type="match status" value="1"/>
</dbReference>
<dbReference type="GeneID" id="26842871"/>
<evidence type="ECO:0000259" key="3">
    <source>
        <dbReference type="PROSITE" id="PS51035"/>
    </source>
</evidence>
<protein>
    <recommendedName>
        <fullName evidence="3">BAG domain-containing protein</fullName>
    </recommendedName>
</protein>
<name>A0A0V1PQC6_9ASCO</name>
<dbReference type="Pfam" id="PF02179">
    <property type="entry name" value="BAG"/>
    <property type="match status" value="1"/>
</dbReference>
<feature type="domain" description="BAG" evidence="3">
    <location>
        <begin position="149"/>
        <end position="201"/>
    </location>
</feature>
<reference evidence="4 5" key="1">
    <citation type="submission" date="2015-11" db="EMBL/GenBank/DDBJ databases">
        <title>The genome of Debaryomyces fabryi.</title>
        <authorList>
            <person name="Tafer H."/>
            <person name="Lopandic K."/>
        </authorList>
    </citation>
    <scope>NUCLEOTIDE SEQUENCE [LARGE SCALE GENOMIC DNA]</scope>
    <source>
        <strain evidence="4 5">CBS 789</strain>
    </source>
</reference>
<dbReference type="SUPFAM" id="SSF63491">
    <property type="entry name" value="BAG domain"/>
    <property type="match status" value="1"/>
</dbReference>
<dbReference type="Proteomes" id="UP000054251">
    <property type="component" value="Unassembled WGS sequence"/>
</dbReference>
<keyword evidence="2" id="KW-0812">Transmembrane</keyword>
<dbReference type="OrthoDB" id="417450at2759"/>
<comment type="caution">
    <text evidence="4">The sequence shown here is derived from an EMBL/GenBank/DDBJ whole genome shotgun (WGS) entry which is preliminary data.</text>
</comment>
<feature type="compositionally biased region" description="Basic residues" evidence="1">
    <location>
        <begin position="97"/>
        <end position="112"/>
    </location>
</feature>
<feature type="transmembrane region" description="Helical" evidence="2">
    <location>
        <begin position="67"/>
        <end position="87"/>
    </location>
</feature>
<dbReference type="SMART" id="SM00264">
    <property type="entry name" value="BAG"/>
    <property type="match status" value="1"/>
</dbReference>
<dbReference type="InterPro" id="IPR036533">
    <property type="entry name" value="BAG_dom_sf"/>
</dbReference>
<dbReference type="EMBL" id="LMYN01000306">
    <property type="protein sequence ID" value="KRZ98378.1"/>
    <property type="molecule type" value="Genomic_DNA"/>
</dbReference>
<accession>A0A0V1PQC6</accession>
<sequence>MEAVTEHFNQLRSQLPSKFQEVQSCLIQLKEKIPTSYDDIEHYVNALKNVSTDDIVSDFSNFKVTPITVSLSITAFTTLFILGRILGSSGQQGTSKSSKKNQKKRSKKRLTKAQKANEDIQSILDFVEETYVPEIDEYLENYKTLNADDLEYKYNYFEEMLLKQLMKLDGIDVAGNDILRDNRKKVIKFIQDHQRRLDAFKKEVNI</sequence>
<organism evidence="4 5">
    <name type="scientific">Debaryomyces fabryi</name>
    <dbReference type="NCBI Taxonomy" id="58627"/>
    <lineage>
        <taxon>Eukaryota</taxon>
        <taxon>Fungi</taxon>
        <taxon>Dikarya</taxon>
        <taxon>Ascomycota</taxon>
        <taxon>Saccharomycotina</taxon>
        <taxon>Pichiomycetes</taxon>
        <taxon>Debaryomycetaceae</taxon>
        <taxon>Debaryomyces</taxon>
    </lineage>
</organism>
<gene>
    <name evidence="4" type="ORF">AC631_05862</name>
</gene>
<dbReference type="AlphaFoldDB" id="A0A0V1PQC6"/>
<keyword evidence="2" id="KW-0472">Membrane</keyword>
<evidence type="ECO:0000256" key="2">
    <source>
        <dbReference type="SAM" id="Phobius"/>
    </source>
</evidence>
<dbReference type="GO" id="GO:0051087">
    <property type="term" value="F:protein-folding chaperone binding"/>
    <property type="evidence" value="ECO:0007669"/>
    <property type="project" value="InterPro"/>
</dbReference>